<dbReference type="Proteomes" id="UP000887540">
    <property type="component" value="Unplaced"/>
</dbReference>
<organism evidence="3 4">
    <name type="scientific">Acrobeloides nanus</name>
    <dbReference type="NCBI Taxonomy" id="290746"/>
    <lineage>
        <taxon>Eukaryota</taxon>
        <taxon>Metazoa</taxon>
        <taxon>Ecdysozoa</taxon>
        <taxon>Nematoda</taxon>
        <taxon>Chromadorea</taxon>
        <taxon>Rhabditida</taxon>
        <taxon>Tylenchina</taxon>
        <taxon>Cephalobomorpha</taxon>
        <taxon>Cephaloboidea</taxon>
        <taxon>Cephalobidae</taxon>
        <taxon>Acrobeloides</taxon>
    </lineage>
</organism>
<reference evidence="4" key="1">
    <citation type="submission" date="2022-11" db="UniProtKB">
        <authorList>
            <consortium name="WormBaseParasite"/>
        </authorList>
    </citation>
    <scope>IDENTIFICATION</scope>
</reference>
<evidence type="ECO:0000313" key="3">
    <source>
        <dbReference type="Proteomes" id="UP000887540"/>
    </source>
</evidence>
<sequence length="229" mass="25825">MYNDQQPDQETLPEWENIRAKRQSTIYAHAKGVSFFDRESGVWLVHSVPMFPPRYAFSYPESGNIYGQSMLCRTFNYTQLPKIANQLYYIRPYIYSSGLPISMAAEISTLAKLISGEYQKGAPYSNVEEIITKGGTKFISIAKSAEFNADIYNGIVAPTLKTNLLTETWIKGYDITVNCSSIYPVVDVEYIKVGVSAQFRYTKDHSKLAISGDPTQPYICIGDINRMTS</sequence>
<keyword evidence="3" id="KW-1185">Reference proteome</keyword>
<proteinExistence type="inferred from homology"/>
<dbReference type="AlphaFoldDB" id="A0A914E8C0"/>
<keyword evidence="2" id="KW-0378">Hydrolase</keyword>
<dbReference type="Pfam" id="PF03265">
    <property type="entry name" value="DNase_II"/>
    <property type="match status" value="1"/>
</dbReference>
<accession>A0A914E8C0</accession>
<name>A0A914E8C0_9BILA</name>
<dbReference type="GO" id="GO:0006309">
    <property type="term" value="P:apoptotic DNA fragmentation"/>
    <property type="evidence" value="ECO:0007669"/>
    <property type="project" value="TreeGrafter"/>
</dbReference>
<dbReference type="WBParaSite" id="ACRNAN_scaffold6030.g11092.t1">
    <property type="protein sequence ID" value="ACRNAN_scaffold6030.g11092.t1"/>
    <property type="gene ID" value="ACRNAN_scaffold6030.g11092"/>
</dbReference>
<dbReference type="PANTHER" id="PTHR10858">
    <property type="entry name" value="DEOXYRIBONUCLEASE II"/>
    <property type="match status" value="1"/>
</dbReference>
<evidence type="ECO:0000313" key="4">
    <source>
        <dbReference type="WBParaSite" id="ACRNAN_scaffold6030.g11092.t1"/>
    </source>
</evidence>
<protein>
    <submittedName>
        <fullName evidence="4">Uncharacterized protein</fullName>
    </submittedName>
</protein>
<dbReference type="GO" id="GO:0004531">
    <property type="term" value="F:deoxyribonuclease II activity"/>
    <property type="evidence" value="ECO:0007669"/>
    <property type="project" value="InterPro"/>
</dbReference>
<evidence type="ECO:0000256" key="1">
    <source>
        <dbReference type="ARBA" id="ARBA00007527"/>
    </source>
</evidence>
<comment type="similarity">
    <text evidence="1">Belongs to the DNase II family.</text>
</comment>
<dbReference type="PANTHER" id="PTHR10858:SF31">
    <property type="entry name" value="DEOXYRIBONUCLEASE-2"/>
    <property type="match status" value="1"/>
</dbReference>
<dbReference type="InterPro" id="IPR004947">
    <property type="entry name" value="DNase_II"/>
</dbReference>
<evidence type="ECO:0000256" key="2">
    <source>
        <dbReference type="ARBA" id="ARBA00022801"/>
    </source>
</evidence>